<dbReference type="EMBL" id="RWHX01000042">
    <property type="protein sequence ID" value="RSK77071.1"/>
    <property type="molecule type" value="Genomic_DNA"/>
</dbReference>
<dbReference type="InterPro" id="IPR025319">
    <property type="entry name" value="DUF4224"/>
</dbReference>
<feature type="compositionally biased region" description="Low complexity" evidence="1">
    <location>
        <begin position="64"/>
        <end position="73"/>
    </location>
</feature>
<organism evidence="3 4">
    <name type="scientific">Pandoraea apista</name>
    <dbReference type="NCBI Taxonomy" id="93218"/>
    <lineage>
        <taxon>Bacteria</taxon>
        <taxon>Pseudomonadati</taxon>
        <taxon>Pseudomonadota</taxon>
        <taxon>Betaproteobacteria</taxon>
        <taxon>Burkholderiales</taxon>
        <taxon>Burkholderiaceae</taxon>
        <taxon>Pandoraea</taxon>
    </lineage>
</organism>
<feature type="region of interest" description="Disordered" evidence="1">
    <location>
        <begin position="64"/>
        <end position="84"/>
    </location>
</feature>
<dbReference type="Proteomes" id="UP000270216">
    <property type="component" value="Unassembled WGS sequence"/>
</dbReference>
<evidence type="ECO:0000256" key="1">
    <source>
        <dbReference type="SAM" id="MobiDB-lite"/>
    </source>
</evidence>
<reference evidence="3 4" key="1">
    <citation type="submission" date="2018-12" db="EMBL/GenBank/DDBJ databases">
        <title>Whole genome sequence of a Pandoraea apista isolate from a patient with cystic fibrosis.</title>
        <authorList>
            <person name="Kenna D.T."/>
            <person name="Turton J.F."/>
        </authorList>
    </citation>
    <scope>NUCLEOTIDE SEQUENCE [LARGE SCALE GENOMIC DNA]</scope>
    <source>
        <strain evidence="3 4">Pa13324</strain>
    </source>
</reference>
<evidence type="ECO:0000259" key="2">
    <source>
        <dbReference type="Pfam" id="PF13986"/>
    </source>
</evidence>
<evidence type="ECO:0000313" key="4">
    <source>
        <dbReference type="Proteomes" id="UP000270216"/>
    </source>
</evidence>
<feature type="domain" description="DUF4224" evidence="2">
    <location>
        <begin position="15"/>
        <end position="57"/>
    </location>
</feature>
<comment type="caution">
    <text evidence="3">The sequence shown here is derived from an EMBL/GenBank/DDBJ whole genome shotgun (WGS) entry which is preliminary data.</text>
</comment>
<evidence type="ECO:0000313" key="3">
    <source>
        <dbReference type="EMBL" id="RSK77071.1"/>
    </source>
</evidence>
<sequence length="84" mass="9292">MELNMAAVLEQPLELTGEEIARITGYRRATKQLDVLASLGIPARRRPDNSVLVLRMHCLYPMSAAPAANPSANEPQLRPIRQAK</sequence>
<protein>
    <submittedName>
        <fullName evidence="3">DUF4224 domain-containing protein</fullName>
    </submittedName>
</protein>
<proteinExistence type="predicted"/>
<accession>A0ABX9ZKQ2</accession>
<gene>
    <name evidence="3" type="ORF">EJE83_19360</name>
</gene>
<name>A0ABX9ZKQ2_9BURK</name>
<dbReference type="Pfam" id="PF13986">
    <property type="entry name" value="DUF4224"/>
    <property type="match status" value="1"/>
</dbReference>
<keyword evidence="4" id="KW-1185">Reference proteome</keyword>